<organism evidence="1">
    <name type="scientific">uncultured Desulfobacterium sp</name>
    <dbReference type="NCBI Taxonomy" id="201089"/>
    <lineage>
        <taxon>Bacteria</taxon>
        <taxon>Pseudomonadati</taxon>
        <taxon>Thermodesulfobacteriota</taxon>
        <taxon>Desulfobacteria</taxon>
        <taxon>Desulfobacterales</taxon>
        <taxon>Desulfobacteriaceae</taxon>
        <taxon>Desulfobacterium</taxon>
        <taxon>environmental samples</taxon>
    </lineage>
</organism>
<dbReference type="Gene3D" id="2.50.20.10">
    <property type="entry name" value="Lipoprotein localisation LolA/LolB/LppX"/>
    <property type="match status" value="1"/>
</dbReference>
<protein>
    <recommendedName>
        <fullName evidence="2">DUF1329 domain-containing protein</fullName>
    </recommendedName>
</protein>
<dbReference type="AlphaFoldDB" id="A0A445MXD6"/>
<proteinExistence type="predicted"/>
<accession>A0A445MXD6</accession>
<dbReference type="Pfam" id="PF07044">
    <property type="entry name" value="DUF1329"/>
    <property type="match status" value="1"/>
</dbReference>
<name>A0A445MXD6_9BACT</name>
<dbReference type="CDD" id="cd16329">
    <property type="entry name" value="LolA_like"/>
    <property type="match status" value="1"/>
</dbReference>
<sequence length="441" mass="50660">MKHLKLNWISVSGAFLLYVCLGLPYLVNGAEIPSPEEVISKQLVPPTIEDLTGGKVKDGDVIEKNNMDIVREYLPAGAIECINQGMKLIMRCAAEKPFENVIKVTREMTIANAGKAVMDTTGAVYYEQIGTFWPGGLPYLSPKDGMEVMANVKYGISWDDYHTKGTIYLVNKEGQVYKKISQENKQIMCCMRKSLPPLGVWPGYEGQMFRRLSVITYPLELRGQGQFVVRYYDDAKNYDTGFNYFPTFKRTLRISTTVWQDNLGGSDNTNGDSEGLKEPYSDWNFKLVGAKYILIPEHRAPFIYYSQEEEFNPKLQWDEGRRWPRMGWTILPMYVVEATPKQKHVYSKKVMYVASPTFPQPISMIEMFDAYDPQGKLWKFYCPHNGSWQGWNEKWGITTPWGTFMADLQTRHTTQFWFNININQGFPPTLASFKELVAQGR</sequence>
<reference evidence="1" key="1">
    <citation type="submission" date="2018-01" db="EMBL/GenBank/DDBJ databases">
        <authorList>
            <person name="Regsiter A."/>
            <person name="William W."/>
        </authorList>
    </citation>
    <scope>NUCLEOTIDE SEQUENCE</scope>
    <source>
        <strain evidence="1">TRIP AH-1</strain>
    </source>
</reference>
<dbReference type="InterPro" id="IPR010752">
    <property type="entry name" value="DUF1329"/>
</dbReference>
<dbReference type="EMBL" id="OJIN01000119">
    <property type="protein sequence ID" value="SPD74138.1"/>
    <property type="molecule type" value="Genomic_DNA"/>
</dbReference>
<gene>
    <name evidence="1" type="ORF">PITCH_A2050026</name>
</gene>
<evidence type="ECO:0008006" key="2">
    <source>
        <dbReference type="Google" id="ProtNLM"/>
    </source>
</evidence>
<evidence type="ECO:0000313" key="1">
    <source>
        <dbReference type="EMBL" id="SPD74138.1"/>
    </source>
</evidence>